<feature type="non-terminal residue" evidence="2">
    <location>
        <position position="1"/>
    </location>
</feature>
<evidence type="ECO:0000313" key="3">
    <source>
        <dbReference type="Proteomes" id="UP000284416"/>
    </source>
</evidence>
<comment type="caution">
    <text evidence="2">The sequence shown here is derived from an EMBL/GenBank/DDBJ whole genome shotgun (WGS) entry which is preliminary data.</text>
</comment>
<dbReference type="AlphaFoldDB" id="A0A417YCE6"/>
<feature type="compositionally biased region" description="Low complexity" evidence="1">
    <location>
        <begin position="185"/>
        <end position="316"/>
    </location>
</feature>
<keyword evidence="3" id="KW-1185">Reference proteome</keyword>
<evidence type="ECO:0000313" key="2">
    <source>
        <dbReference type="EMBL" id="RHW30291.1"/>
    </source>
</evidence>
<feature type="compositionally biased region" description="Polar residues" evidence="1">
    <location>
        <begin position="133"/>
        <end position="142"/>
    </location>
</feature>
<accession>A0A417YCE6</accession>
<name>A0A417YCE6_9BACI</name>
<dbReference type="RefSeq" id="WP_192894828.1">
    <property type="nucleotide sequence ID" value="NZ_QWEG01000043.1"/>
</dbReference>
<protein>
    <submittedName>
        <fullName evidence="2">Uncharacterized protein</fullName>
    </submittedName>
</protein>
<gene>
    <name evidence="2" type="ORF">D1B31_23765</name>
</gene>
<feature type="region of interest" description="Disordered" evidence="1">
    <location>
        <begin position="104"/>
        <end position="147"/>
    </location>
</feature>
<dbReference type="EMBL" id="QWEG01000043">
    <property type="protein sequence ID" value="RHW30291.1"/>
    <property type="molecule type" value="Genomic_DNA"/>
</dbReference>
<feature type="region of interest" description="Disordered" evidence="1">
    <location>
        <begin position="183"/>
        <end position="316"/>
    </location>
</feature>
<feature type="compositionally biased region" description="Polar residues" evidence="1">
    <location>
        <begin position="104"/>
        <end position="118"/>
    </location>
</feature>
<organism evidence="2 3">
    <name type="scientific">Neobacillus notoginsengisoli</name>
    <dbReference type="NCBI Taxonomy" id="1578198"/>
    <lineage>
        <taxon>Bacteria</taxon>
        <taxon>Bacillati</taxon>
        <taxon>Bacillota</taxon>
        <taxon>Bacilli</taxon>
        <taxon>Bacillales</taxon>
        <taxon>Bacillaceae</taxon>
        <taxon>Neobacillus</taxon>
    </lineage>
</organism>
<proteinExistence type="predicted"/>
<reference evidence="2 3" key="1">
    <citation type="journal article" date="2017" name="Int. J. Syst. Evol. Microbiol.">
        <title>Bacillus notoginsengisoli sp. nov., a novel bacterium isolated from the rhizosphere of Panax notoginseng.</title>
        <authorList>
            <person name="Zhang M.Y."/>
            <person name="Cheng J."/>
            <person name="Cai Y."/>
            <person name="Zhang T.Y."/>
            <person name="Wu Y.Y."/>
            <person name="Manikprabhu D."/>
            <person name="Li W.J."/>
            <person name="Zhang Y.X."/>
        </authorList>
    </citation>
    <scope>NUCLEOTIDE SEQUENCE [LARGE SCALE GENOMIC DNA]</scope>
    <source>
        <strain evidence="2 3">JCM 30743</strain>
    </source>
</reference>
<sequence length="438" mass="48224">FNDLNNCFDINIFNSYFNNFITFEHKINLSFLHQIISNFNNISFANFKSIYNHFVYLCNNDNHLFYYISNVSGLCLSDIEASNNLVNQVYDFINFDSGSGSYENFGNGGTKTPNNTPVTRPGTPEIPVRPNATPVNPETDNSVVHPDVGEELARRLEEVRESDRRGVNTRSLNEIDNALRDFAQSNNSNNNSNVNSNNNSNVNSNNNSNVNSNNNSNVNSNNTSNVNSNNTSNVNTNNTNLNNNGTNSDNNSNNTNLNNNSNNSNNTNSNTNNNNSNNSNTTNSNINNSNSDNNSNTNNSNSDNSSDISSSNGNSNNTFSEGGVSLFSNPTISGNNVSNNLFTIVNNNIDNLDEENLNNDSNNSTKITKYVIKGSLPKNVTDLTKFEILNSFSTFSEGFSLINNNTITLNNDFNSDALHSIQPLEFENNSSDTYSINA</sequence>
<feature type="non-terminal residue" evidence="2">
    <location>
        <position position="438"/>
    </location>
</feature>
<dbReference type="Proteomes" id="UP000284416">
    <property type="component" value="Unassembled WGS sequence"/>
</dbReference>
<evidence type="ECO:0000256" key="1">
    <source>
        <dbReference type="SAM" id="MobiDB-lite"/>
    </source>
</evidence>